<organism evidence="2 5">
    <name type="scientific">Halopseudomonas bauzanensis</name>
    <dbReference type="NCBI Taxonomy" id="653930"/>
    <lineage>
        <taxon>Bacteria</taxon>
        <taxon>Pseudomonadati</taxon>
        <taxon>Pseudomonadota</taxon>
        <taxon>Gammaproteobacteria</taxon>
        <taxon>Pseudomonadales</taxon>
        <taxon>Pseudomonadaceae</taxon>
        <taxon>Halopseudomonas</taxon>
    </lineage>
</organism>
<dbReference type="EMBL" id="FOGN01000010">
    <property type="protein sequence ID" value="SES36246.1"/>
    <property type="molecule type" value="Genomic_DNA"/>
</dbReference>
<proteinExistence type="predicted"/>
<dbReference type="SMART" id="SM00155">
    <property type="entry name" value="PLDc"/>
    <property type="match status" value="2"/>
</dbReference>
<evidence type="ECO:0000313" key="5">
    <source>
        <dbReference type="Proteomes" id="UP000186904"/>
    </source>
</evidence>
<feature type="domain" description="PLD phosphodiesterase" evidence="1">
    <location>
        <begin position="171"/>
        <end position="198"/>
    </location>
</feature>
<dbReference type="EMBL" id="FOUA01000010">
    <property type="protein sequence ID" value="SFM37887.1"/>
    <property type="molecule type" value="Genomic_DNA"/>
</dbReference>
<dbReference type="SUPFAM" id="SSF56024">
    <property type="entry name" value="Phospholipase D/nuclease"/>
    <property type="match status" value="2"/>
</dbReference>
<dbReference type="STRING" id="653930.SAMN05216589_0009"/>
<gene>
    <name evidence="3" type="ORF">SAMN04487855_0008</name>
    <name evidence="2" type="ORF">SAMN05216589_0009</name>
</gene>
<evidence type="ECO:0000313" key="3">
    <source>
        <dbReference type="EMBL" id="SFM37887.1"/>
    </source>
</evidence>
<keyword evidence="4" id="KW-1185">Reference proteome</keyword>
<dbReference type="Pfam" id="PF13091">
    <property type="entry name" value="PLDc_2"/>
    <property type="match status" value="2"/>
</dbReference>
<dbReference type="OrthoDB" id="9814092at2"/>
<dbReference type="PROSITE" id="PS50035">
    <property type="entry name" value="PLD"/>
    <property type="match status" value="2"/>
</dbReference>
<sequence>MLHLDSPIPARSWLPVLLLCTSLLTGCSLPAQNLTESFALSPESARATRLGQALAADVAAHPGQSGIHALSDPHAAFAARVLLARTAERTLDVQYYIWHGDMTGTLLLEELHAAADRGVRVRLLLDDNGTAGLDTELAALALHPQIEVRLFNPFIVRKPKWLGYITDFSRANRRMHNKSFTADNQATIIGGRNIGDEYFGATEGILFADLDVLSVGPIVGQVSTDFDRYWSSGSVYPVEQVLPAVSAQNLDQLSQAAALVEVSADAAKYVAAVSRSGFSRRLLAGDLPLEWAVTRMVTDDPAKGLGKAEPEGLLTHQLGQILEQPRSAVALVSPYFVPTAAGVDAFTDLTDQGIDVRILTNSLDATDVAAVHAGYAKRRRDLLKGGVQLFEMRRLSPHLERNESAGPFGSSGSSLHAKTFAVDGERVFVGSFNFDPRSMHLNTELGFVIDSPALAQAVHQAFDSVIPDNAYEVQLDNDDRLYWIERIGTREVRHDREPNTGLLKRSGIWLMSILPIEWLL</sequence>
<dbReference type="GO" id="GO:0032049">
    <property type="term" value="P:cardiolipin biosynthetic process"/>
    <property type="evidence" value="ECO:0007669"/>
    <property type="project" value="UniProtKB-ARBA"/>
</dbReference>
<evidence type="ECO:0000259" key="1">
    <source>
        <dbReference type="PROSITE" id="PS50035"/>
    </source>
</evidence>
<accession>A0A1H9WQM8</accession>
<dbReference type="InterPro" id="IPR025202">
    <property type="entry name" value="PLD-like_dom"/>
</dbReference>
<protein>
    <submittedName>
        <fullName evidence="3">Phosphatidylserine/phosphatidylglycerophosphate/cardiolipin synthase</fullName>
    </submittedName>
    <submittedName>
        <fullName evidence="2">Putative cardiolipin synthase</fullName>
    </submittedName>
</protein>
<dbReference type="InterPro" id="IPR001736">
    <property type="entry name" value="PLipase_D/transphosphatidylase"/>
</dbReference>
<dbReference type="RefSeq" id="WP_143063100.1">
    <property type="nucleotide sequence ID" value="NZ_FOGN01000010.1"/>
</dbReference>
<dbReference type="Gene3D" id="3.30.870.10">
    <property type="entry name" value="Endonuclease Chain A"/>
    <property type="match status" value="2"/>
</dbReference>
<dbReference type="AlphaFoldDB" id="A0A1H9WQM8"/>
<dbReference type="PANTHER" id="PTHR21248">
    <property type="entry name" value="CARDIOLIPIN SYNTHASE"/>
    <property type="match status" value="1"/>
</dbReference>
<name>A0A1H9WQM8_9GAMM</name>
<reference evidence="4 5" key="1">
    <citation type="submission" date="2016-10" db="EMBL/GenBank/DDBJ databases">
        <authorList>
            <person name="de Groot N.N."/>
        </authorList>
    </citation>
    <scope>NUCLEOTIDE SEQUENCE [LARGE SCALE GENOMIC DNA]</scope>
    <source>
        <strain evidence="3 4">CGMCC 1.9095</strain>
        <strain evidence="2 5">DSM 22558</strain>
    </source>
</reference>
<dbReference type="CDD" id="cd09111">
    <property type="entry name" value="PLDc_ymdC_like_1"/>
    <property type="match status" value="1"/>
</dbReference>
<dbReference type="GO" id="GO:0030572">
    <property type="term" value="F:phosphatidyltransferase activity"/>
    <property type="evidence" value="ECO:0007669"/>
    <property type="project" value="UniProtKB-ARBA"/>
</dbReference>
<dbReference type="Proteomes" id="UP000186904">
    <property type="component" value="Unassembled WGS sequence"/>
</dbReference>
<feature type="domain" description="PLD phosphodiesterase" evidence="1">
    <location>
        <begin position="411"/>
        <end position="438"/>
    </location>
</feature>
<dbReference type="Proteomes" id="UP000186599">
    <property type="component" value="Unassembled WGS sequence"/>
</dbReference>
<evidence type="ECO:0000313" key="4">
    <source>
        <dbReference type="Proteomes" id="UP000186599"/>
    </source>
</evidence>
<dbReference type="PANTHER" id="PTHR21248:SF12">
    <property type="entry name" value="CARDIOLIPIN SYNTHASE C"/>
    <property type="match status" value="1"/>
</dbReference>
<dbReference type="CDD" id="cd09113">
    <property type="entry name" value="PLDc_ymdC_like_2"/>
    <property type="match status" value="1"/>
</dbReference>
<evidence type="ECO:0000313" key="2">
    <source>
        <dbReference type="EMBL" id="SES36246.1"/>
    </source>
</evidence>